<protein>
    <submittedName>
        <fullName evidence="1">Uncharacterized protein</fullName>
    </submittedName>
</protein>
<accession>A0A1G1TBM3</accession>
<dbReference type="EMBL" id="MDZB01000066">
    <property type="protein sequence ID" value="OGX88274.1"/>
    <property type="molecule type" value="Genomic_DNA"/>
</dbReference>
<dbReference type="OrthoDB" id="883995at2"/>
<evidence type="ECO:0000313" key="1">
    <source>
        <dbReference type="EMBL" id="OGX88274.1"/>
    </source>
</evidence>
<dbReference type="AlphaFoldDB" id="A0A1G1TBM3"/>
<comment type="caution">
    <text evidence="1">The sequence shown here is derived from an EMBL/GenBank/DDBJ whole genome shotgun (WGS) entry which is preliminary data.</text>
</comment>
<name>A0A1G1TBM3_9BACT</name>
<dbReference type="Proteomes" id="UP000176294">
    <property type="component" value="Unassembled WGS sequence"/>
</dbReference>
<keyword evidence="2" id="KW-1185">Reference proteome</keyword>
<reference evidence="1 2" key="1">
    <citation type="submission" date="2016-08" db="EMBL/GenBank/DDBJ databases">
        <title>Hymenobacter coccineus sp. nov., Hymenobacter lapidarius sp. nov. and Hymenobacter glacialis sp. nov., isolated from Antarctic soil.</title>
        <authorList>
            <person name="Sedlacek I."/>
            <person name="Kralova S."/>
            <person name="Kyrova K."/>
            <person name="Maslanova I."/>
            <person name="Stankova E."/>
            <person name="Vrbovska V."/>
            <person name="Nemec M."/>
            <person name="Bartak M."/>
            <person name="Svec P."/>
            <person name="Busse H.-J."/>
            <person name="Pantucek R."/>
        </authorList>
    </citation>
    <scope>NUCLEOTIDE SEQUENCE [LARGE SCALE GENOMIC DNA]</scope>
    <source>
        <strain evidence="1 2">CCM 8643</strain>
    </source>
</reference>
<evidence type="ECO:0000313" key="2">
    <source>
        <dbReference type="Proteomes" id="UP000176294"/>
    </source>
</evidence>
<sequence length="149" mass="16756">MVTVNGKSKEPLTVQQLESQLGRPDSISKTTFECAGELETINGPSSRAWYYGQTMYEVNENREILSSFEVTSGKFQGKVGKLTLNRNTTLADVRRFYPVSAKPAKVLYEGRSVEMMSVPLYDKGKRMDDSLDLLFRNGRLQEVIFGSPC</sequence>
<organism evidence="1 2">
    <name type="scientific">Hymenobacter lapidarius</name>
    <dbReference type="NCBI Taxonomy" id="1908237"/>
    <lineage>
        <taxon>Bacteria</taxon>
        <taxon>Pseudomonadati</taxon>
        <taxon>Bacteroidota</taxon>
        <taxon>Cytophagia</taxon>
        <taxon>Cytophagales</taxon>
        <taxon>Hymenobacteraceae</taxon>
        <taxon>Hymenobacter</taxon>
    </lineage>
</organism>
<dbReference type="RefSeq" id="WP_070725068.1">
    <property type="nucleotide sequence ID" value="NZ_MDZB01000066.1"/>
</dbReference>
<proteinExistence type="predicted"/>
<gene>
    <name evidence="1" type="ORF">BEN47_09340</name>
</gene>